<evidence type="ECO:0000313" key="1">
    <source>
        <dbReference type="EMBL" id="MBW0485515.1"/>
    </source>
</evidence>
<dbReference type="AlphaFoldDB" id="A0A9Q3H0X6"/>
<dbReference type="Proteomes" id="UP000765509">
    <property type="component" value="Unassembled WGS sequence"/>
</dbReference>
<evidence type="ECO:0000313" key="2">
    <source>
        <dbReference type="Proteomes" id="UP000765509"/>
    </source>
</evidence>
<protein>
    <submittedName>
        <fullName evidence="1">Uncharacterized protein</fullName>
    </submittedName>
</protein>
<keyword evidence="2" id="KW-1185">Reference proteome</keyword>
<dbReference type="EMBL" id="AVOT02008206">
    <property type="protein sequence ID" value="MBW0485515.1"/>
    <property type="molecule type" value="Genomic_DNA"/>
</dbReference>
<reference evidence="1" key="1">
    <citation type="submission" date="2021-03" db="EMBL/GenBank/DDBJ databases">
        <title>Draft genome sequence of rust myrtle Austropuccinia psidii MF-1, a brazilian biotype.</title>
        <authorList>
            <person name="Quecine M.C."/>
            <person name="Pachon D.M.R."/>
            <person name="Bonatelli M.L."/>
            <person name="Correr F.H."/>
            <person name="Franceschini L.M."/>
            <person name="Leite T.F."/>
            <person name="Margarido G.R.A."/>
            <person name="Almeida C.A."/>
            <person name="Ferrarezi J.A."/>
            <person name="Labate C.A."/>
        </authorList>
    </citation>
    <scope>NUCLEOTIDE SEQUENCE</scope>
    <source>
        <strain evidence="1">MF-1</strain>
    </source>
</reference>
<sequence length="110" mass="12480">MVEGGSSGEESQWKAQGKQYWWMSKDLVQSPTIDARFALVPAVLEKGWNPRLCQDCLRKNLVELHPTAASFKGNMDKARKNAGRCMEDSFAYAKDKWDKLHATQDFKVGD</sequence>
<dbReference type="OrthoDB" id="3158924at2759"/>
<proteinExistence type="predicted"/>
<accession>A0A9Q3H0X6</accession>
<name>A0A9Q3H0X6_9BASI</name>
<organism evidence="1 2">
    <name type="scientific">Austropuccinia psidii MF-1</name>
    <dbReference type="NCBI Taxonomy" id="1389203"/>
    <lineage>
        <taxon>Eukaryota</taxon>
        <taxon>Fungi</taxon>
        <taxon>Dikarya</taxon>
        <taxon>Basidiomycota</taxon>
        <taxon>Pucciniomycotina</taxon>
        <taxon>Pucciniomycetes</taxon>
        <taxon>Pucciniales</taxon>
        <taxon>Sphaerophragmiaceae</taxon>
        <taxon>Austropuccinia</taxon>
    </lineage>
</organism>
<gene>
    <name evidence="1" type="ORF">O181_025230</name>
</gene>
<comment type="caution">
    <text evidence="1">The sequence shown here is derived from an EMBL/GenBank/DDBJ whole genome shotgun (WGS) entry which is preliminary data.</text>
</comment>